<gene>
    <name evidence="3" type="ORF">SGCZBJ_18560</name>
</gene>
<keyword evidence="2" id="KW-1133">Transmembrane helix</keyword>
<proteinExistence type="predicted"/>
<evidence type="ECO:0000313" key="3">
    <source>
        <dbReference type="EMBL" id="PLR22344.1"/>
    </source>
</evidence>
<dbReference type="AlphaFoldDB" id="A0A2N5D8G4"/>
<reference evidence="3 4" key="1">
    <citation type="submission" date="2017-12" db="EMBL/GenBank/DDBJ databases">
        <title>The genome sequence of Caulobacter sp. 410.</title>
        <authorList>
            <person name="Gao J."/>
            <person name="Mao X."/>
            <person name="Sun J."/>
        </authorList>
    </citation>
    <scope>NUCLEOTIDE SEQUENCE [LARGE SCALE GENOMIC DNA]</scope>
    <source>
        <strain evidence="3 4">410</strain>
    </source>
</reference>
<keyword evidence="2" id="KW-0472">Membrane</keyword>
<dbReference type="RefSeq" id="WP_101719436.1">
    <property type="nucleotide sequence ID" value="NZ_PJRS01000039.1"/>
</dbReference>
<evidence type="ECO:0000256" key="2">
    <source>
        <dbReference type="SAM" id="Phobius"/>
    </source>
</evidence>
<organism evidence="3 4">
    <name type="scientific">Caulobacter zeae</name>
    <dbReference type="NCBI Taxonomy" id="2055137"/>
    <lineage>
        <taxon>Bacteria</taxon>
        <taxon>Pseudomonadati</taxon>
        <taxon>Pseudomonadota</taxon>
        <taxon>Alphaproteobacteria</taxon>
        <taxon>Caulobacterales</taxon>
        <taxon>Caulobacteraceae</taxon>
        <taxon>Caulobacter</taxon>
    </lineage>
</organism>
<dbReference type="OrthoDB" id="7190182at2"/>
<feature type="transmembrane region" description="Helical" evidence="2">
    <location>
        <begin position="77"/>
        <end position="94"/>
    </location>
</feature>
<evidence type="ECO:0000256" key="1">
    <source>
        <dbReference type="SAM" id="MobiDB-lite"/>
    </source>
</evidence>
<evidence type="ECO:0000313" key="4">
    <source>
        <dbReference type="Proteomes" id="UP000234479"/>
    </source>
</evidence>
<feature type="region of interest" description="Disordered" evidence="1">
    <location>
        <begin position="1"/>
        <end position="22"/>
    </location>
</feature>
<accession>A0A2N5D8G4</accession>
<protein>
    <submittedName>
        <fullName evidence="3">Uncharacterized protein</fullName>
    </submittedName>
</protein>
<dbReference type="EMBL" id="PJRS01000039">
    <property type="protein sequence ID" value="PLR22344.1"/>
    <property type="molecule type" value="Genomic_DNA"/>
</dbReference>
<comment type="caution">
    <text evidence="3">The sequence shown here is derived from an EMBL/GenBank/DDBJ whole genome shotgun (WGS) entry which is preliminary data.</text>
</comment>
<name>A0A2N5D8G4_9CAUL</name>
<sequence>MVAYDPTLNPGQTNGAGPARARQSLIDTLSDKVSNFLDHQSKPADPQAPIADYAVGSPAKKPLTIAGREVHIGGRTVPLAVAVLGGAVLAGLLINKRTRGAAITAAGTAWTFLQSKKP</sequence>
<keyword evidence="4" id="KW-1185">Reference proteome</keyword>
<keyword evidence="2" id="KW-0812">Transmembrane</keyword>
<dbReference type="Proteomes" id="UP000234479">
    <property type="component" value="Unassembled WGS sequence"/>
</dbReference>